<dbReference type="Gene3D" id="3.30.70.100">
    <property type="match status" value="3"/>
</dbReference>
<keyword evidence="4" id="KW-0813">Transport</keyword>
<evidence type="ECO:0000256" key="4">
    <source>
        <dbReference type="ARBA" id="ARBA00022448"/>
    </source>
</evidence>
<feature type="domain" description="HMA" evidence="19">
    <location>
        <begin position="186"/>
        <end position="252"/>
    </location>
</feature>
<keyword evidence="8 18" id="KW-0547">Nucleotide-binding</keyword>
<feature type="domain" description="HMA" evidence="19">
    <location>
        <begin position="101"/>
        <end position="168"/>
    </location>
</feature>
<dbReference type="InterPro" id="IPR027256">
    <property type="entry name" value="P-typ_ATPase_IB"/>
</dbReference>
<dbReference type="PRINTS" id="PR00942">
    <property type="entry name" value="CUATPASEI"/>
</dbReference>
<dbReference type="PANTHER" id="PTHR43520">
    <property type="entry name" value="ATP7, ISOFORM B"/>
    <property type="match status" value="1"/>
</dbReference>
<dbReference type="SUPFAM" id="SSF81653">
    <property type="entry name" value="Calcium ATPase, transduction domain A"/>
    <property type="match status" value="1"/>
</dbReference>
<dbReference type="InterPro" id="IPR023298">
    <property type="entry name" value="ATPase_P-typ_TM_dom_sf"/>
</dbReference>
<keyword evidence="16 18" id="KW-0472">Membrane</keyword>
<dbReference type="Pfam" id="PF00702">
    <property type="entry name" value="Hydrolase"/>
    <property type="match status" value="1"/>
</dbReference>
<organism evidence="20 21">
    <name type="scientific">Saccharomycodes ludwigii</name>
    <dbReference type="NCBI Taxonomy" id="36035"/>
    <lineage>
        <taxon>Eukaryota</taxon>
        <taxon>Fungi</taxon>
        <taxon>Dikarya</taxon>
        <taxon>Ascomycota</taxon>
        <taxon>Saccharomycotina</taxon>
        <taxon>Saccharomycetes</taxon>
        <taxon>Saccharomycodales</taxon>
        <taxon>Saccharomycodaceae</taxon>
        <taxon>Saccharomycodes</taxon>
    </lineage>
</organism>
<reference evidence="21" key="1">
    <citation type="submission" date="2018-06" db="EMBL/GenBank/DDBJ databases">
        <authorList>
            <person name="Guldener U."/>
        </authorList>
    </citation>
    <scope>NUCLEOTIDE SEQUENCE [LARGE SCALE GENOMIC DNA]</scope>
    <source>
        <strain evidence="21">UTAD17</strain>
    </source>
</reference>
<proteinExistence type="inferred from homology"/>
<dbReference type="GO" id="GO:0005507">
    <property type="term" value="F:copper ion binding"/>
    <property type="evidence" value="ECO:0007669"/>
    <property type="project" value="InterPro"/>
</dbReference>
<feature type="transmembrane region" description="Helical" evidence="18">
    <location>
        <begin position="615"/>
        <end position="639"/>
    </location>
</feature>
<dbReference type="SFLD" id="SFLDS00003">
    <property type="entry name" value="Haloacid_Dehalogenase"/>
    <property type="match status" value="1"/>
</dbReference>
<feature type="domain" description="HMA" evidence="19">
    <location>
        <begin position="1"/>
        <end position="59"/>
    </location>
</feature>
<dbReference type="FunFam" id="3.30.70.100:FF:000043">
    <property type="entry name" value="Copper-transporting ATPase 2"/>
    <property type="match status" value="1"/>
</dbReference>
<dbReference type="EC" id="7.2.2.8" evidence="3"/>
<dbReference type="Gene3D" id="2.70.150.10">
    <property type="entry name" value="Calcium-transporting ATPase, cytoplasmic transduction domain A"/>
    <property type="match status" value="1"/>
</dbReference>
<evidence type="ECO:0000256" key="15">
    <source>
        <dbReference type="ARBA" id="ARBA00023065"/>
    </source>
</evidence>
<dbReference type="EMBL" id="UFAJ01000183">
    <property type="protein sequence ID" value="SSD59670.1"/>
    <property type="molecule type" value="Genomic_DNA"/>
</dbReference>
<dbReference type="GO" id="GO:0030003">
    <property type="term" value="P:intracellular monoatomic cation homeostasis"/>
    <property type="evidence" value="ECO:0007669"/>
    <property type="project" value="UniProtKB-ARBA"/>
</dbReference>
<dbReference type="InterPro" id="IPR059000">
    <property type="entry name" value="ATPase_P-type_domA"/>
</dbReference>
<dbReference type="NCBIfam" id="TIGR01525">
    <property type="entry name" value="ATPase-IB_hvy"/>
    <property type="match status" value="1"/>
</dbReference>
<dbReference type="Pfam" id="PF00122">
    <property type="entry name" value="E1-E2_ATPase"/>
    <property type="match status" value="1"/>
</dbReference>
<feature type="transmembrane region" description="Helical" evidence="18">
    <location>
        <begin position="575"/>
        <end position="595"/>
    </location>
</feature>
<evidence type="ECO:0000256" key="5">
    <source>
        <dbReference type="ARBA" id="ARBA00022692"/>
    </source>
</evidence>
<evidence type="ECO:0000256" key="18">
    <source>
        <dbReference type="RuleBase" id="RU362081"/>
    </source>
</evidence>
<dbReference type="InterPro" id="IPR017969">
    <property type="entry name" value="Heavy-metal-associated_CS"/>
</dbReference>
<feature type="transmembrane region" description="Helical" evidence="18">
    <location>
        <begin position="279"/>
        <end position="300"/>
    </location>
</feature>
<evidence type="ECO:0000256" key="7">
    <source>
        <dbReference type="ARBA" id="ARBA00022737"/>
    </source>
</evidence>
<dbReference type="SFLD" id="SFLDF00027">
    <property type="entry name" value="p-type_atpase"/>
    <property type="match status" value="1"/>
</dbReference>
<dbReference type="InterPro" id="IPR023299">
    <property type="entry name" value="ATPase_P-typ_cyto_dom_N"/>
</dbReference>
<keyword evidence="5 18" id="KW-0812">Transmembrane</keyword>
<evidence type="ECO:0000256" key="14">
    <source>
        <dbReference type="ARBA" id="ARBA00023008"/>
    </source>
</evidence>
<dbReference type="PROSITE" id="PS00154">
    <property type="entry name" value="ATPASE_E1_E2"/>
    <property type="match status" value="1"/>
</dbReference>
<keyword evidence="13 18" id="KW-1133">Transmembrane helix</keyword>
<keyword evidence="12" id="KW-1278">Translocase</keyword>
<dbReference type="SUPFAM" id="SSF81665">
    <property type="entry name" value="Calcium ATPase, transmembrane domain M"/>
    <property type="match status" value="1"/>
</dbReference>
<evidence type="ECO:0000256" key="8">
    <source>
        <dbReference type="ARBA" id="ARBA00022741"/>
    </source>
</evidence>
<sequence length="1091" mass="120456">MTCSACVATITKQLENLKGVESVNVSLVTEECNVDYDSTLIKSHEDLIEVIEDCGFDANLISLEEKDGGNKQEEVKQTIKASNGSNINGNISTLNNDSETNRIHFNVQGMTCSACVATITKQLEDLNGVESVNVSLVTEECTINYDPAIIKNYQELQTIIEDCGFDASLIGLDENSDTSASLVSEKCINLKVFGMSGDVCVTTIESGLKNIQGISDCTVKLATENCAVTYNPTIINIRQIIAELSDLGFDSCVSSSLDNSSQLKILSRVREIQFWRHKLIHAGICSFLIMAIYTFIPMFFPNKSCKGIFPYTEFLVNGFYSRDLIGLLLASYVQFYLGGFFYKATYNSLKHLTGTMDTLVCISTTSAYLFSVGSILRNIYVANRLDSGRNNNMPMMSYPMMQYNGNNNNNNSNNYSEMPKVCFDTSTMLITFISLGKYLENKAKSQTSTALSKFMTLTPSTCLLYEASTNNSKEISVDLLEVGDIVEIKPGMKIPCDGIIVRGESEIDESLINGESLLVYKSLNDLVIGGSINGSGHFYFKATQVGDTTKLSNIIKIMRQAQLAKAPMQKYADYIASKFVPFVLLLALFTFITWFVVSCICNNPPKIFKESEYGAVYMCFQVCISVIVVACPCALGLAAPTAIMVGTGLGAKNGVLIKGGDVLQKVGKITTFLFDKTGTLTTGKMTIEFFERFDNDNDTDDTEREKACNLDDSTLWNIVDVVESISEHPVAKAIVSYARLQAATTANICKNINASNKLEILSSNIILGKGVEAEISVNQNQQTHRVAIGNKSMFDPQDSAGNTKLLGKKYRDTFENIENKTVAYLSIDGKLIGKFVISDNYKSDSIAVVQYLLSKNYKVGMVTGDNHKVANEVANHLGIPLENVYSEVSPSKKNEIVRYLQEHNKEVVCFIGDGVNDSLALVTSDLGVSISSGTDIAIEASNIVILDDAKNDSIKGLIYGLDISTKTFQRIKLNFFWAMLYNMLMLPIAIGVLIPWGITLHPMIAGLAMAFSSISVVTNSLMLNRWTPPDLHEDYVDSLRNNRNYGDGSHRFWLRLWKRFLSIFRIANNQDIEMARHDNDSDITRDSLLNK</sequence>
<dbReference type="FunFam" id="2.70.150.10:FF:000002">
    <property type="entry name" value="Copper-transporting ATPase 1, putative"/>
    <property type="match status" value="1"/>
</dbReference>
<dbReference type="PRINTS" id="PR00119">
    <property type="entry name" value="CATATPASE"/>
</dbReference>
<dbReference type="GO" id="GO:0016887">
    <property type="term" value="F:ATP hydrolysis activity"/>
    <property type="evidence" value="ECO:0007669"/>
    <property type="project" value="InterPro"/>
</dbReference>
<evidence type="ECO:0000313" key="21">
    <source>
        <dbReference type="Proteomes" id="UP000262825"/>
    </source>
</evidence>
<evidence type="ECO:0000256" key="17">
    <source>
        <dbReference type="ARBA" id="ARBA00080126"/>
    </source>
</evidence>
<dbReference type="SUPFAM" id="SSF56784">
    <property type="entry name" value="HAD-like"/>
    <property type="match status" value="1"/>
</dbReference>
<evidence type="ECO:0000259" key="19">
    <source>
        <dbReference type="PROSITE" id="PS50846"/>
    </source>
</evidence>
<dbReference type="InterPro" id="IPR036412">
    <property type="entry name" value="HAD-like_sf"/>
</dbReference>
<dbReference type="InterPro" id="IPR001757">
    <property type="entry name" value="P_typ_ATPase"/>
</dbReference>
<accession>A0A376B6E4</accession>
<keyword evidence="21" id="KW-1185">Reference proteome</keyword>
<dbReference type="NCBIfam" id="TIGR00003">
    <property type="entry name" value="copper ion binding protein"/>
    <property type="match status" value="1"/>
</dbReference>
<evidence type="ECO:0000256" key="11">
    <source>
        <dbReference type="ARBA" id="ARBA00022842"/>
    </source>
</evidence>
<evidence type="ECO:0000256" key="10">
    <source>
        <dbReference type="ARBA" id="ARBA00022840"/>
    </source>
</evidence>
<dbReference type="Pfam" id="PF00403">
    <property type="entry name" value="HMA"/>
    <property type="match status" value="3"/>
</dbReference>
<feature type="transmembrane region" description="Helical" evidence="18">
    <location>
        <begin position="1004"/>
        <end position="1023"/>
    </location>
</feature>
<keyword evidence="9" id="KW-0187">Copper transport</keyword>
<keyword evidence="10 18" id="KW-0067">ATP-binding</keyword>
<dbReference type="InterPro" id="IPR006122">
    <property type="entry name" value="HMA_Cu_ion-bd"/>
</dbReference>
<dbReference type="VEuPathDB" id="FungiDB:SCODWIG_01431"/>
<keyword evidence="7" id="KW-0677">Repeat</keyword>
<evidence type="ECO:0000256" key="9">
    <source>
        <dbReference type="ARBA" id="ARBA00022796"/>
    </source>
</evidence>
<dbReference type="InterPro" id="IPR008250">
    <property type="entry name" value="ATPase_P-typ_transduc_dom_A_sf"/>
</dbReference>
<dbReference type="SUPFAM" id="SSF81660">
    <property type="entry name" value="Metal cation-transporting ATPase, ATP-binding domain N"/>
    <property type="match status" value="1"/>
</dbReference>
<evidence type="ECO:0000256" key="13">
    <source>
        <dbReference type="ARBA" id="ARBA00022989"/>
    </source>
</evidence>
<dbReference type="SUPFAM" id="SSF55008">
    <property type="entry name" value="HMA, heavy metal-associated domain"/>
    <property type="match status" value="3"/>
</dbReference>
<dbReference type="CDD" id="cd02094">
    <property type="entry name" value="P-type_ATPase_Cu-like"/>
    <property type="match status" value="1"/>
</dbReference>
<dbReference type="PROSITE" id="PS01047">
    <property type="entry name" value="HMA_1"/>
    <property type="match status" value="1"/>
</dbReference>
<dbReference type="InterPro" id="IPR023214">
    <property type="entry name" value="HAD_sf"/>
</dbReference>
<evidence type="ECO:0000256" key="2">
    <source>
        <dbReference type="ARBA" id="ARBA00006024"/>
    </source>
</evidence>
<dbReference type="GO" id="GO:0016020">
    <property type="term" value="C:membrane"/>
    <property type="evidence" value="ECO:0007669"/>
    <property type="project" value="UniProtKB-SubCell"/>
</dbReference>
<dbReference type="GO" id="GO:0140581">
    <property type="term" value="F:P-type monovalent copper transporter activity"/>
    <property type="evidence" value="ECO:0007669"/>
    <property type="project" value="UniProtKB-EC"/>
</dbReference>
<keyword evidence="15" id="KW-0406">Ion transport</keyword>
<dbReference type="FunFam" id="3.30.70.100:FF:000001">
    <property type="entry name" value="ATPase copper transporting beta"/>
    <property type="match status" value="2"/>
</dbReference>
<evidence type="ECO:0000313" key="20">
    <source>
        <dbReference type="EMBL" id="SSD59670.1"/>
    </source>
</evidence>
<dbReference type="CDD" id="cd00371">
    <property type="entry name" value="HMA"/>
    <property type="match status" value="3"/>
</dbReference>
<dbReference type="GO" id="GO:0005524">
    <property type="term" value="F:ATP binding"/>
    <property type="evidence" value="ECO:0007669"/>
    <property type="project" value="UniProtKB-UniRule"/>
</dbReference>
<keyword evidence="11" id="KW-0460">Magnesium</keyword>
<keyword evidence="14" id="KW-0186">Copper</keyword>
<dbReference type="InterPro" id="IPR018303">
    <property type="entry name" value="ATPase_P-typ_P_site"/>
</dbReference>
<evidence type="ECO:0000256" key="12">
    <source>
        <dbReference type="ARBA" id="ARBA00022967"/>
    </source>
</evidence>
<dbReference type="GO" id="GO:0055070">
    <property type="term" value="P:copper ion homeostasis"/>
    <property type="evidence" value="ECO:0007669"/>
    <property type="project" value="TreeGrafter"/>
</dbReference>
<dbReference type="InterPro" id="IPR006121">
    <property type="entry name" value="HMA_dom"/>
</dbReference>
<keyword evidence="6 18" id="KW-0479">Metal-binding</keyword>
<comment type="subcellular location">
    <subcellularLocation>
        <location evidence="1">Endomembrane system</location>
        <topology evidence="1">Multi-pass membrane protein</topology>
    </subcellularLocation>
    <subcellularLocation>
        <location evidence="18">Membrane</location>
    </subcellularLocation>
</comment>
<dbReference type="InterPro" id="IPR036163">
    <property type="entry name" value="HMA_dom_sf"/>
</dbReference>
<dbReference type="GO" id="GO:0043682">
    <property type="term" value="F:P-type divalent copper transporter activity"/>
    <property type="evidence" value="ECO:0007669"/>
    <property type="project" value="TreeGrafter"/>
</dbReference>
<gene>
    <name evidence="20" type="ORF">SCODWIG_01431</name>
</gene>
<protein>
    <recommendedName>
        <fullName evidence="3">P-type Cu(+) transporter</fullName>
        <ecNumber evidence="3">7.2.2.8</ecNumber>
    </recommendedName>
    <alternativeName>
        <fullName evidence="17">Cu(2+)-ATPase</fullName>
    </alternativeName>
</protein>
<dbReference type="Gene3D" id="3.40.1110.10">
    <property type="entry name" value="Calcium-transporting ATPase, cytoplasmic domain N"/>
    <property type="match status" value="1"/>
</dbReference>
<feature type="transmembrane region" description="Helical" evidence="18">
    <location>
        <begin position="320"/>
        <end position="342"/>
    </location>
</feature>
<dbReference type="AlphaFoldDB" id="A0A376B6E4"/>
<dbReference type="PROSITE" id="PS50846">
    <property type="entry name" value="HMA_2"/>
    <property type="match status" value="3"/>
</dbReference>
<evidence type="ECO:0000256" key="3">
    <source>
        <dbReference type="ARBA" id="ARBA00012517"/>
    </source>
</evidence>
<dbReference type="SFLD" id="SFLDG00002">
    <property type="entry name" value="C1.7:_P-type_atpase_like"/>
    <property type="match status" value="1"/>
</dbReference>
<evidence type="ECO:0000256" key="16">
    <source>
        <dbReference type="ARBA" id="ARBA00023136"/>
    </source>
</evidence>
<dbReference type="InterPro" id="IPR044492">
    <property type="entry name" value="P_typ_ATPase_HD_dom"/>
</dbReference>
<dbReference type="Proteomes" id="UP000262825">
    <property type="component" value="Unassembled WGS sequence"/>
</dbReference>
<dbReference type="PANTHER" id="PTHR43520:SF8">
    <property type="entry name" value="P-TYPE CU(+) TRANSPORTER"/>
    <property type="match status" value="1"/>
</dbReference>
<dbReference type="GO" id="GO:0012505">
    <property type="term" value="C:endomembrane system"/>
    <property type="evidence" value="ECO:0007669"/>
    <property type="project" value="UniProtKB-SubCell"/>
</dbReference>
<dbReference type="Gene3D" id="3.40.50.1000">
    <property type="entry name" value="HAD superfamily/HAD-like"/>
    <property type="match status" value="1"/>
</dbReference>
<name>A0A376B6E4_9ASCO</name>
<dbReference type="NCBIfam" id="TIGR01494">
    <property type="entry name" value="ATPase_P-type"/>
    <property type="match status" value="2"/>
</dbReference>
<evidence type="ECO:0000256" key="6">
    <source>
        <dbReference type="ARBA" id="ARBA00022723"/>
    </source>
</evidence>
<evidence type="ECO:0000256" key="1">
    <source>
        <dbReference type="ARBA" id="ARBA00004127"/>
    </source>
</evidence>
<comment type="similarity">
    <text evidence="2 18">Belongs to the cation transport ATPase (P-type) (TC 3.A.3) family. Type IB subfamily.</text>
</comment>
<feature type="transmembrane region" description="Helical" evidence="18">
    <location>
        <begin position="975"/>
        <end position="998"/>
    </location>
</feature>